<organism evidence="1 2">
    <name type="scientific">Coptis chinensis</name>
    <dbReference type="NCBI Taxonomy" id="261450"/>
    <lineage>
        <taxon>Eukaryota</taxon>
        <taxon>Viridiplantae</taxon>
        <taxon>Streptophyta</taxon>
        <taxon>Embryophyta</taxon>
        <taxon>Tracheophyta</taxon>
        <taxon>Spermatophyta</taxon>
        <taxon>Magnoliopsida</taxon>
        <taxon>Ranunculales</taxon>
        <taxon>Ranunculaceae</taxon>
        <taxon>Coptidoideae</taxon>
        <taxon>Coptis</taxon>
    </lineage>
</organism>
<keyword evidence="2" id="KW-1185">Reference proteome</keyword>
<comment type="caution">
    <text evidence="1">The sequence shown here is derived from an EMBL/GenBank/DDBJ whole genome shotgun (WGS) entry which is preliminary data.</text>
</comment>
<dbReference type="EMBL" id="JADFTS010000008">
    <property type="protein sequence ID" value="KAF9595319.1"/>
    <property type="molecule type" value="Genomic_DNA"/>
</dbReference>
<dbReference type="Proteomes" id="UP000631114">
    <property type="component" value="Unassembled WGS sequence"/>
</dbReference>
<reference evidence="1 2" key="1">
    <citation type="submission" date="2020-10" db="EMBL/GenBank/DDBJ databases">
        <title>The Coptis chinensis genome and diversification of protoberbering-type alkaloids.</title>
        <authorList>
            <person name="Wang B."/>
            <person name="Shu S."/>
            <person name="Song C."/>
            <person name="Liu Y."/>
        </authorList>
    </citation>
    <scope>NUCLEOTIDE SEQUENCE [LARGE SCALE GENOMIC DNA]</scope>
    <source>
        <strain evidence="1">HL-2020</strain>
        <tissue evidence="1">Leaf</tissue>
    </source>
</reference>
<sequence>MLVDQWECQSMLEPPCCYYHYYGSYCSLSYCSVNLWRGWKLFKTNNPGFFFDLTFMHVRKKGRGVVTILGLLGLRK</sequence>
<evidence type="ECO:0000313" key="1">
    <source>
        <dbReference type="EMBL" id="KAF9595319.1"/>
    </source>
</evidence>
<name>A0A835H9N9_9MAGN</name>
<gene>
    <name evidence="1" type="ORF">IFM89_038471</name>
</gene>
<protein>
    <submittedName>
        <fullName evidence="1">Uncharacterized protein</fullName>
    </submittedName>
</protein>
<evidence type="ECO:0000313" key="2">
    <source>
        <dbReference type="Proteomes" id="UP000631114"/>
    </source>
</evidence>
<dbReference type="AlphaFoldDB" id="A0A835H9N9"/>
<proteinExistence type="predicted"/>
<accession>A0A835H9N9</accession>